<proteinExistence type="predicted"/>
<evidence type="ECO:0000256" key="1">
    <source>
        <dbReference type="ARBA" id="ARBA00004141"/>
    </source>
</evidence>
<feature type="domain" description="Zinc-ribbon" evidence="8">
    <location>
        <begin position="13"/>
        <end position="33"/>
    </location>
</feature>
<keyword evidence="3 6" id="KW-1133">Transmembrane helix</keyword>
<evidence type="ECO:0000256" key="3">
    <source>
        <dbReference type="ARBA" id="ARBA00022989"/>
    </source>
</evidence>
<protein>
    <submittedName>
        <fullName evidence="9">Uncharacterized protein</fullName>
    </submittedName>
</protein>
<dbReference type="GO" id="GO:0016020">
    <property type="term" value="C:membrane"/>
    <property type="evidence" value="ECO:0007669"/>
    <property type="project" value="UniProtKB-SubCell"/>
</dbReference>
<evidence type="ECO:0000256" key="2">
    <source>
        <dbReference type="ARBA" id="ARBA00022692"/>
    </source>
</evidence>
<dbReference type="AlphaFoldDB" id="A0A1Y0BZF8"/>
<name>A0A1Y0BZF8_9MYCO</name>
<sequence length="224" mass="23556">MPGQPANGARVDCPHCGSTLPVNARFCGTCGHTVQTRSSVPNDRWQRPPAAAVGVERVQLAGRGVRCSAFLLDVAAMISPALPLAITGAALGVAEVIYIVVPVAFVAVWAWLQIRQGLTGNTFGKSMMGLRVVRATDNRPPGLGPSIQRSLIFVATCGLAALPVLIHRAPHAGLHDRASGLTVLDVTTGANPLGPRRQAALRRSTDRGLNQVRSPIPHPVSRRG</sequence>
<evidence type="ECO:0000259" key="8">
    <source>
        <dbReference type="Pfam" id="PF13240"/>
    </source>
</evidence>
<dbReference type="Proteomes" id="UP000195331">
    <property type="component" value="Chromosome"/>
</dbReference>
<dbReference type="OrthoDB" id="4625746at2"/>
<comment type="subcellular location">
    <subcellularLocation>
        <location evidence="1">Membrane</location>
        <topology evidence="1">Multi-pass membrane protein</topology>
    </subcellularLocation>
</comment>
<evidence type="ECO:0000313" key="10">
    <source>
        <dbReference type="Proteomes" id="UP000195331"/>
    </source>
</evidence>
<dbReference type="Pfam" id="PF13240">
    <property type="entry name" value="Zn_Ribbon_1"/>
    <property type="match status" value="1"/>
</dbReference>
<gene>
    <name evidence="9" type="ORF">BTO20_06400</name>
</gene>
<dbReference type="RefSeq" id="WP_087074339.1">
    <property type="nucleotide sequence ID" value="NZ_CP020809.1"/>
</dbReference>
<dbReference type="EMBL" id="CP020809">
    <property type="protein sequence ID" value="ART68264.1"/>
    <property type="molecule type" value="Genomic_DNA"/>
</dbReference>
<organism evidence="9 10">
    <name type="scientific">Mycobacterium dioxanotrophicus</name>
    <dbReference type="NCBI Taxonomy" id="482462"/>
    <lineage>
        <taxon>Bacteria</taxon>
        <taxon>Bacillati</taxon>
        <taxon>Actinomycetota</taxon>
        <taxon>Actinomycetes</taxon>
        <taxon>Mycobacteriales</taxon>
        <taxon>Mycobacteriaceae</taxon>
        <taxon>Mycobacterium</taxon>
    </lineage>
</organism>
<evidence type="ECO:0000259" key="7">
    <source>
        <dbReference type="Pfam" id="PF06271"/>
    </source>
</evidence>
<evidence type="ECO:0000256" key="6">
    <source>
        <dbReference type="SAM" id="Phobius"/>
    </source>
</evidence>
<accession>A0A1Y0BZF8</accession>
<dbReference type="KEGG" id="mdx:BTO20_06400"/>
<feature type="transmembrane region" description="Helical" evidence="6">
    <location>
        <begin position="96"/>
        <end position="112"/>
    </location>
</feature>
<evidence type="ECO:0000313" key="9">
    <source>
        <dbReference type="EMBL" id="ART68264.1"/>
    </source>
</evidence>
<keyword evidence="4 6" id="KW-0472">Membrane</keyword>
<dbReference type="InterPro" id="IPR026870">
    <property type="entry name" value="Zinc_ribbon_dom"/>
</dbReference>
<keyword evidence="10" id="KW-1185">Reference proteome</keyword>
<feature type="region of interest" description="Disordered" evidence="5">
    <location>
        <begin position="192"/>
        <end position="224"/>
    </location>
</feature>
<dbReference type="Pfam" id="PF06271">
    <property type="entry name" value="RDD"/>
    <property type="match status" value="1"/>
</dbReference>
<evidence type="ECO:0000256" key="4">
    <source>
        <dbReference type="ARBA" id="ARBA00023136"/>
    </source>
</evidence>
<feature type="transmembrane region" description="Helical" evidence="6">
    <location>
        <begin position="70"/>
        <end position="90"/>
    </location>
</feature>
<feature type="domain" description="RDD" evidence="7">
    <location>
        <begin position="61"/>
        <end position="179"/>
    </location>
</feature>
<keyword evidence="2 6" id="KW-0812">Transmembrane</keyword>
<dbReference type="InterPro" id="IPR010432">
    <property type="entry name" value="RDD"/>
</dbReference>
<evidence type="ECO:0000256" key="5">
    <source>
        <dbReference type="SAM" id="MobiDB-lite"/>
    </source>
</evidence>
<reference evidence="9 10" key="1">
    <citation type="submission" date="2017-04" db="EMBL/GenBank/DDBJ databases">
        <title>Whole Genome Sequence of 1,4-Dioxane Degrading Bacterium Mycobacterium dioxanotrophicus PH-06.</title>
        <authorList>
            <person name="He Y."/>
        </authorList>
    </citation>
    <scope>NUCLEOTIDE SEQUENCE [LARGE SCALE GENOMIC DNA]</scope>
    <source>
        <strain evidence="9 10">PH-06</strain>
    </source>
</reference>